<feature type="compositionally biased region" description="Polar residues" evidence="1">
    <location>
        <begin position="1"/>
        <end position="37"/>
    </location>
</feature>
<feature type="region of interest" description="Disordered" evidence="1">
    <location>
        <begin position="1"/>
        <end position="106"/>
    </location>
</feature>
<dbReference type="Proteomes" id="UP000054007">
    <property type="component" value="Unassembled WGS sequence"/>
</dbReference>
<feature type="compositionally biased region" description="Acidic residues" evidence="1">
    <location>
        <begin position="64"/>
        <end position="75"/>
    </location>
</feature>
<sequence length="106" mass="11188">MASSTRRSARLQDSTTASTAGTPIFSRVNSAANSPPTSDDEQSSAGKGKGKAATRASKRKAVSDSDDLDGDDDDDAVKRPPPKRRATVNRAFVHVPARKAETVSHH</sequence>
<proteinExistence type="predicted"/>
<feature type="compositionally biased region" description="Basic residues" evidence="1">
    <location>
        <begin position="48"/>
        <end position="60"/>
    </location>
</feature>
<evidence type="ECO:0000313" key="2">
    <source>
        <dbReference type="EMBL" id="KIY66786.1"/>
    </source>
</evidence>
<accession>A0A0D7BBA4</accession>
<organism evidence="2 3">
    <name type="scientific">Cylindrobasidium torrendii FP15055 ss-10</name>
    <dbReference type="NCBI Taxonomy" id="1314674"/>
    <lineage>
        <taxon>Eukaryota</taxon>
        <taxon>Fungi</taxon>
        <taxon>Dikarya</taxon>
        <taxon>Basidiomycota</taxon>
        <taxon>Agaricomycotina</taxon>
        <taxon>Agaricomycetes</taxon>
        <taxon>Agaricomycetidae</taxon>
        <taxon>Agaricales</taxon>
        <taxon>Marasmiineae</taxon>
        <taxon>Physalacriaceae</taxon>
        <taxon>Cylindrobasidium</taxon>
    </lineage>
</organism>
<gene>
    <name evidence="2" type="ORF">CYLTODRAFT_24020</name>
</gene>
<dbReference type="AlphaFoldDB" id="A0A0D7BBA4"/>
<protein>
    <submittedName>
        <fullName evidence="2">Uncharacterized protein</fullName>
    </submittedName>
</protein>
<name>A0A0D7BBA4_9AGAR</name>
<reference evidence="2 3" key="1">
    <citation type="journal article" date="2015" name="Fungal Genet. Biol.">
        <title>Evolution of novel wood decay mechanisms in Agaricales revealed by the genome sequences of Fistulina hepatica and Cylindrobasidium torrendii.</title>
        <authorList>
            <person name="Floudas D."/>
            <person name="Held B.W."/>
            <person name="Riley R."/>
            <person name="Nagy L.G."/>
            <person name="Koehler G."/>
            <person name="Ransdell A.S."/>
            <person name="Younus H."/>
            <person name="Chow J."/>
            <person name="Chiniquy J."/>
            <person name="Lipzen A."/>
            <person name="Tritt A."/>
            <person name="Sun H."/>
            <person name="Haridas S."/>
            <person name="LaButti K."/>
            <person name="Ohm R.A."/>
            <person name="Kues U."/>
            <person name="Blanchette R.A."/>
            <person name="Grigoriev I.V."/>
            <person name="Minto R.E."/>
            <person name="Hibbett D.S."/>
        </authorList>
    </citation>
    <scope>NUCLEOTIDE SEQUENCE [LARGE SCALE GENOMIC DNA]</scope>
    <source>
        <strain evidence="2 3">FP15055 ss-10</strain>
    </source>
</reference>
<evidence type="ECO:0000313" key="3">
    <source>
        <dbReference type="Proteomes" id="UP000054007"/>
    </source>
</evidence>
<dbReference type="EMBL" id="KN880544">
    <property type="protein sequence ID" value="KIY66786.1"/>
    <property type="molecule type" value="Genomic_DNA"/>
</dbReference>
<evidence type="ECO:0000256" key="1">
    <source>
        <dbReference type="SAM" id="MobiDB-lite"/>
    </source>
</evidence>
<keyword evidence="3" id="KW-1185">Reference proteome</keyword>